<sequence length="488" mass="51194">MQRKVLIAATLAILVATAVWVAAALAGVPGGTASAPVDVTNDVYANNEESLGMSPDGQLLAGAWNDWEFNDGCGLSFSTDGGGHWASESFAPFTAFSNTPGVDPILPTQFAIAGDPAVVYNPKSSKFDVICQAFGTKTGNQIQLLSTTFDPKKADPTANVNLSYGAAAWSPLEPVTTGTSNGSQKGSNGKLPDHEAVTVDTGTGPGHHFGRLFVAWAEFSGFGRSPIDIAYSDDEGLHWAGPIRISDKGNQFDQDAIPRVGPDGTVYVSWVSGPNEKSLKNNVAMIDKSSDGGATWGSDQVAARIVSPIGGLLPNSNYRVFEDVHSTVDQQSGRIVLTFTDQKDGASNIYATHNLTAGDITQWSTPTAVKSSGEEEFFPWMSSAPDGRVDLVFYDRSCDPAGDKLNCVTLASTADDGASWGYTTLLPTGFDGDLHHACLAPDDPEACGRNFLGDYIAVASTDGKAQALWTGNGGQGMDVFSGRATFGP</sequence>
<dbReference type="EMBL" id="VBOS01000355">
    <property type="protein sequence ID" value="TMQ51753.1"/>
    <property type="molecule type" value="Genomic_DNA"/>
</dbReference>
<evidence type="ECO:0000313" key="3">
    <source>
        <dbReference type="EMBL" id="TMQ51753.1"/>
    </source>
</evidence>
<dbReference type="AlphaFoldDB" id="A0A538SK57"/>
<protein>
    <submittedName>
        <fullName evidence="3">Exo-alpha-sialidase</fullName>
    </submittedName>
</protein>
<evidence type="ECO:0000256" key="1">
    <source>
        <dbReference type="SAM" id="MobiDB-lite"/>
    </source>
</evidence>
<dbReference type="SUPFAM" id="SSF50939">
    <property type="entry name" value="Sialidases"/>
    <property type="match status" value="1"/>
</dbReference>
<dbReference type="Gene3D" id="2.120.10.10">
    <property type="match status" value="1"/>
</dbReference>
<feature type="chain" id="PRO_5022104877" evidence="2">
    <location>
        <begin position="27"/>
        <end position="488"/>
    </location>
</feature>
<proteinExistence type="predicted"/>
<feature type="signal peptide" evidence="2">
    <location>
        <begin position="1"/>
        <end position="26"/>
    </location>
</feature>
<keyword evidence="2" id="KW-0732">Signal</keyword>
<evidence type="ECO:0000256" key="2">
    <source>
        <dbReference type="SAM" id="SignalP"/>
    </source>
</evidence>
<name>A0A538SK57_UNCEI</name>
<accession>A0A538SK57</accession>
<feature type="region of interest" description="Disordered" evidence="1">
    <location>
        <begin position="174"/>
        <end position="194"/>
    </location>
</feature>
<comment type="caution">
    <text evidence="3">The sequence shown here is derived from an EMBL/GenBank/DDBJ whole genome shotgun (WGS) entry which is preliminary data.</text>
</comment>
<dbReference type="InterPro" id="IPR036278">
    <property type="entry name" value="Sialidase_sf"/>
</dbReference>
<feature type="compositionally biased region" description="Polar residues" evidence="1">
    <location>
        <begin position="176"/>
        <end position="187"/>
    </location>
</feature>
<gene>
    <name evidence="3" type="ORF">E6K72_10025</name>
</gene>
<reference evidence="3 4" key="1">
    <citation type="journal article" date="2019" name="Nat. Microbiol.">
        <title>Mediterranean grassland soil C-N compound turnover is dependent on rainfall and depth, and is mediated by genomically divergent microorganisms.</title>
        <authorList>
            <person name="Diamond S."/>
            <person name="Andeer P.F."/>
            <person name="Li Z."/>
            <person name="Crits-Christoph A."/>
            <person name="Burstein D."/>
            <person name="Anantharaman K."/>
            <person name="Lane K.R."/>
            <person name="Thomas B.C."/>
            <person name="Pan C."/>
            <person name="Northen T.R."/>
            <person name="Banfield J.F."/>
        </authorList>
    </citation>
    <scope>NUCLEOTIDE SEQUENCE [LARGE SCALE GENOMIC DNA]</scope>
    <source>
        <strain evidence="3">WS_2</strain>
    </source>
</reference>
<organism evidence="3 4">
    <name type="scientific">Eiseniibacteriota bacterium</name>
    <dbReference type="NCBI Taxonomy" id="2212470"/>
    <lineage>
        <taxon>Bacteria</taxon>
        <taxon>Candidatus Eiseniibacteriota</taxon>
    </lineage>
</organism>
<dbReference type="CDD" id="cd15482">
    <property type="entry name" value="Sialidase_non-viral"/>
    <property type="match status" value="1"/>
</dbReference>
<dbReference type="Proteomes" id="UP000317716">
    <property type="component" value="Unassembled WGS sequence"/>
</dbReference>
<evidence type="ECO:0000313" key="4">
    <source>
        <dbReference type="Proteomes" id="UP000317716"/>
    </source>
</evidence>